<reference evidence="2 3" key="1">
    <citation type="submission" date="2017-05" db="EMBL/GenBank/DDBJ databases">
        <authorList>
            <person name="Song R."/>
            <person name="Chenine A.L."/>
            <person name="Ruprecht R.M."/>
        </authorList>
    </citation>
    <scope>NUCLEOTIDE SEQUENCE [LARGE SCALE GENOMIC DNA]</scope>
</reference>
<evidence type="ECO:0000313" key="2">
    <source>
        <dbReference type="EMBL" id="ARV77038.1"/>
    </source>
</evidence>
<gene>
    <name evidence="2" type="ORF">PHABIO_407</name>
</gene>
<protein>
    <submittedName>
        <fullName evidence="2">Uncharacterized protein</fullName>
    </submittedName>
</protein>
<dbReference type="Proteomes" id="UP000225448">
    <property type="component" value="Segment"/>
</dbReference>
<evidence type="ECO:0000313" key="3">
    <source>
        <dbReference type="Proteomes" id="UP000225448"/>
    </source>
</evidence>
<sequence>MTMVLFMNWLVAGLWLITGYSFYVFLTMSRSQARGWENSVCLSHRVSVGKDPEILGNVQRLTVYLCIASVVMTFILSMVHLATGTFS</sequence>
<keyword evidence="3" id="KW-1185">Reference proteome</keyword>
<dbReference type="EMBL" id="MF042360">
    <property type="protein sequence ID" value="ARV77038.1"/>
    <property type="molecule type" value="Genomic_DNA"/>
</dbReference>
<accession>A0A1Y0T0L7</accession>
<keyword evidence="1" id="KW-1133">Transmembrane helix</keyword>
<feature type="transmembrane region" description="Helical" evidence="1">
    <location>
        <begin position="61"/>
        <end position="82"/>
    </location>
</feature>
<name>A0A1Y0T0L7_9CAUD</name>
<feature type="transmembrane region" description="Helical" evidence="1">
    <location>
        <begin position="6"/>
        <end position="26"/>
    </location>
</feature>
<keyword evidence="1" id="KW-0812">Transmembrane</keyword>
<proteinExistence type="predicted"/>
<organism evidence="2 3">
    <name type="scientific">Pseudomonas phage Phabio</name>
    <dbReference type="NCBI Taxonomy" id="2006668"/>
    <lineage>
        <taxon>Viruses</taxon>
        <taxon>Duplodnaviria</taxon>
        <taxon>Heunggongvirae</taxon>
        <taxon>Uroviricota</taxon>
        <taxon>Caudoviricetes</taxon>
        <taxon>Chimalliviridae</taxon>
        <taxon>Phabiovirus</taxon>
        <taxon>Phabiovirus phabio</taxon>
    </lineage>
</organism>
<evidence type="ECO:0000256" key="1">
    <source>
        <dbReference type="SAM" id="Phobius"/>
    </source>
</evidence>
<keyword evidence="1" id="KW-0472">Membrane</keyword>